<evidence type="ECO:0000313" key="2">
    <source>
        <dbReference type="EMBL" id="KRK79522.1"/>
    </source>
</evidence>
<dbReference type="eggNOG" id="COG2110">
    <property type="taxonomic scope" value="Bacteria"/>
</dbReference>
<reference evidence="2 3" key="1">
    <citation type="journal article" date="2015" name="Genome Announc.">
        <title>Expanding the biotechnology potential of lactobacilli through comparative genomics of 213 strains and associated genera.</title>
        <authorList>
            <person name="Sun Z."/>
            <person name="Harris H.M."/>
            <person name="McCann A."/>
            <person name="Guo C."/>
            <person name="Argimon S."/>
            <person name="Zhang W."/>
            <person name="Yang X."/>
            <person name="Jeffery I.B."/>
            <person name="Cooney J.C."/>
            <person name="Kagawa T.F."/>
            <person name="Liu W."/>
            <person name="Song Y."/>
            <person name="Salvetti E."/>
            <person name="Wrobel A."/>
            <person name="Rasinkangas P."/>
            <person name="Parkhill J."/>
            <person name="Rea M.C."/>
            <person name="O'Sullivan O."/>
            <person name="Ritari J."/>
            <person name="Douillard F.P."/>
            <person name="Paul Ross R."/>
            <person name="Yang R."/>
            <person name="Briner A.E."/>
            <person name="Felis G.E."/>
            <person name="de Vos W.M."/>
            <person name="Barrangou R."/>
            <person name="Klaenhammer T.R."/>
            <person name="Caufield P.W."/>
            <person name="Cui Y."/>
            <person name="Zhang H."/>
            <person name="O'Toole P.W."/>
        </authorList>
    </citation>
    <scope>NUCLEOTIDE SEQUENCE [LARGE SCALE GENOMIC DNA]</scope>
    <source>
        <strain evidence="2 3">DSM 19682</strain>
    </source>
</reference>
<evidence type="ECO:0000313" key="3">
    <source>
        <dbReference type="Proteomes" id="UP000051248"/>
    </source>
</evidence>
<dbReference type="STRING" id="1423775.FD03_GL000657"/>
<name>A0A0R1KHM2_9LACO</name>
<organism evidence="2 3">
    <name type="scientific">Companilactobacillus nodensis DSM 19682 = JCM 14932 = NBRC 107160</name>
    <dbReference type="NCBI Taxonomy" id="1423775"/>
    <lineage>
        <taxon>Bacteria</taxon>
        <taxon>Bacillati</taxon>
        <taxon>Bacillota</taxon>
        <taxon>Bacilli</taxon>
        <taxon>Lactobacillales</taxon>
        <taxon>Lactobacillaceae</taxon>
        <taxon>Companilactobacillus</taxon>
    </lineage>
</organism>
<evidence type="ECO:0000259" key="1">
    <source>
        <dbReference type="Pfam" id="PF01661"/>
    </source>
</evidence>
<feature type="domain" description="Macro" evidence="1">
    <location>
        <begin position="366"/>
        <end position="433"/>
    </location>
</feature>
<protein>
    <recommendedName>
        <fullName evidence="1">Macro domain-containing protein</fullName>
    </recommendedName>
</protein>
<dbReference type="eggNOG" id="COG1397">
    <property type="taxonomic scope" value="Bacteria"/>
</dbReference>
<dbReference type="OrthoDB" id="2281862at2"/>
<accession>A0A0R1KHM2</accession>
<dbReference type="SUPFAM" id="SSF52949">
    <property type="entry name" value="Macro domain-like"/>
    <property type="match status" value="1"/>
</dbReference>
<dbReference type="InterPro" id="IPR043472">
    <property type="entry name" value="Macro_dom-like"/>
</dbReference>
<dbReference type="Proteomes" id="UP000051248">
    <property type="component" value="Unassembled WGS sequence"/>
</dbReference>
<dbReference type="Gene3D" id="3.40.220.10">
    <property type="entry name" value="Leucine Aminopeptidase, subunit E, domain 1"/>
    <property type="match status" value="1"/>
</dbReference>
<sequence>MDYDNKMEKFFGLLSNEINSNDFNDISLNFFNNNRKKLNKKFPKTMDFIESSGLIDSISSSNVDKNKVLNDYFEAKNIFDSENISNYDDNKLPHSKITKLEINYHDYILPQNNYDIFREKIITLKSESIERLVVDGENDSIGYNTKDGGQTQNFSYHSEYGLEGLLDDLDDEVSKFDKKSKIVPDAFLRLKVSYADGKNEFYFYKDNGELPTNWKDFTRRIEYYFQNGNLSRNIFDIEPPEKEYLICKVKFNDYGTSYSYLINDEKLKVGDRVLVPVGANGNQKEVTVDSIGKYTDTTSSFPISKMKHVIAKVTKKYDYYNDDQPITDFVNYDEDSAIQVKVCDLTRIKCDALVYEEDTEYVNSSDINEVAGPKLKAEYKKFNDNDDLVITKGYNLPAENVIHYVDKQDGVSPYKQCLEMAKANELNSIVFPDVLFYESKNSLDTKAANAMEEISDWLDENEDYKLDVLIACDNQNSYDSYYDFFDDYEGDNDYIIETEFI</sequence>
<keyword evidence="3" id="KW-1185">Reference proteome</keyword>
<dbReference type="InterPro" id="IPR002589">
    <property type="entry name" value="Macro_dom"/>
</dbReference>
<gene>
    <name evidence="2" type="ORF">FD03_GL000657</name>
</gene>
<dbReference type="EMBL" id="AZDZ01000014">
    <property type="protein sequence ID" value="KRK79522.1"/>
    <property type="molecule type" value="Genomic_DNA"/>
</dbReference>
<dbReference type="Pfam" id="PF01661">
    <property type="entry name" value="Macro"/>
    <property type="match status" value="1"/>
</dbReference>
<comment type="caution">
    <text evidence="2">The sequence shown here is derived from an EMBL/GenBank/DDBJ whole genome shotgun (WGS) entry which is preliminary data.</text>
</comment>
<proteinExistence type="predicted"/>
<dbReference type="PATRIC" id="fig|1423775.4.peg.671"/>
<dbReference type="RefSeq" id="WP_025024432.1">
    <property type="nucleotide sequence ID" value="NZ_AZDZ01000014.1"/>
</dbReference>
<dbReference type="AlphaFoldDB" id="A0A0R1KHM2"/>